<name>A0A2H1FZQ2_ZYMTR</name>
<dbReference type="AlphaFoldDB" id="A0A2H1FZQ2"/>
<gene>
    <name evidence="1" type="ORF">ZT1E4_G3344</name>
</gene>
<reference evidence="2" key="1">
    <citation type="submission" date="2017-05" db="EMBL/GenBank/DDBJ databases">
        <authorList>
            <person name="Song R."/>
            <person name="Chenine A.L."/>
            <person name="Ruprecht R.M."/>
        </authorList>
    </citation>
    <scope>NUCLEOTIDE SEQUENCE [LARGE SCALE GENOMIC DNA]</scope>
</reference>
<dbReference type="Proteomes" id="UP000245764">
    <property type="component" value="Chromosome 2"/>
</dbReference>
<evidence type="ECO:0000313" key="2">
    <source>
        <dbReference type="Proteomes" id="UP000245764"/>
    </source>
</evidence>
<evidence type="ECO:0000313" key="1">
    <source>
        <dbReference type="EMBL" id="SMR46726.1"/>
    </source>
</evidence>
<dbReference type="EMBL" id="LT854254">
    <property type="protein sequence ID" value="SMR46726.1"/>
    <property type="molecule type" value="Genomic_DNA"/>
</dbReference>
<organism evidence="1 2">
    <name type="scientific">Zymoseptoria tritici ST99CH_1E4</name>
    <dbReference type="NCBI Taxonomy" id="1276532"/>
    <lineage>
        <taxon>Eukaryota</taxon>
        <taxon>Fungi</taxon>
        <taxon>Dikarya</taxon>
        <taxon>Ascomycota</taxon>
        <taxon>Pezizomycotina</taxon>
        <taxon>Dothideomycetes</taxon>
        <taxon>Dothideomycetidae</taxon>
        <taxon>Mycosphaerellales</taxon>
        <taxon>Mycosphaerellaceae</taxon>
        <taxon>Zymoseptoria</taxon>
    </lineage>
</organism>
<sequence>MVISYTYKVRPGHTGKDSLAGDLDDAALKNGLENPVWGCLPHGRPGNAICLAVGFSCDDLGVTYQYHLCVHLNDGADMPHESQTEGSLPDVNTSVVAKAEGVKGSMSKDTQMLMDSNSCEISWEEHDLRAEERSRRPVPRQLVHSEEIGWDARPSSEVRSDHTNLMFTCRQVKAEAYAILMKGATLTIPYNMSPDSESSITLKARVNELPLETRSNIAGIHFKIDRIYGLSILSITQLMQQLCEAGNLSGRQKCFKPKTVAPRRPRPPLDINGDLKITFGTVDYDLQAIRQTYEIEHDRLIEFFCLPLCIAWSWDRPD</sequence>
<protein>
    <submittedName>
        <fullName evidence="1">Uncharacterized protein</fullName>
    </submittedName>
</protein>
<proteinExistence type="predicted"/>
<accession>A0A2H1FZQ2</accession>